<dbReference type="Proteomes" id="UP000019376">
    <property type="component" value="Unassembled WGS sequence"/>
</dbReference>
<feature type="compositionally biased region" description="Low complexity" evidence="1">
    <location>
        <begin position="132"/>
        <end position="143"/>
    </location>
</feature>
<organism evidence="2 3">
    <name type="scientific">Penicillium oxalicum (strain 114-2 / CGMCC 5302)</name>
    <name type="common">Penicillium decumbens</name>
    <dbReference type="NCBI Taxonomy" id="933388"/>
    <lineage>
        <taxon>Eukaryota</taxon>
        <taxon>Fungi</taxon>
        <taxon>Dikarya</taxon>
        <taxon>Ascomycota</taxon>
        <taxon>Pezizomycotina</taxon>
        <taxon>Eurotiomycetes</taxon>
        <taxon>Eurotiomycetidae</taxon>
        <taxon>Eurotiales</taxon>
        <taxon>Aspergillaceae</taxon>
        <taxon>Penicillium</taxon>
    </lineage>
</organism>
<accession>S8AZT1</accession>
<feature type="compositionally biased region" description="Polar residues" evidence="1">
    <location>
        <begin position="12"/>
        <end position="25"/>
    </location>
</feature>
<keyword evidence="3" id="KW-1185">Reference proteome</keyword>
<dbReference type="eggNOG" id="ENOG502S77Z">
    <property type="taxonomic scope" value="Eukaryota"/>
</dbReference>
<proteinExistence type="predicted"/>
<dbReference type="AlphaFoldDB" id="S8AZT1"/>
<dbReference type="OrthoDB" id="3599883at2759"/>
<feature type="region of interest" description="Disordered" evidence="1">
    <location>
        <begin position="1"/>
        <end position="36"/>
    </location>
</feature>
<evidence type="ECO:0000313" key="2">
    <source>
        <dbReference type="EMBL" id="EPS31958.1"/>
    </source>
</evidence>
<evidence type="ECO:0000256" key="1">
    <source>
        <dbReference type="SAM" id="MobiDB-lite"/>
    </source>
</evidence>
<feature type="compositionally biased region" description="Basic and acidic residues" evidence="1">
    <location>
        <begin position="270"/>
        <end position="281"/>
    </location>
</feature>
<gene>
    <name evidence="2" type="ORF">PDE_06917</name>
</gene>
<dbReference type="InterPro" id="IPR024368">
    <property type="entry name" value="Ecl1/2/3"/>
</dbReference>
<protein>
    <recommendedName>
        <fullName evidence="4">Life-span regulatory factor-domain-containing protein</fullName>
    </recommendedName>
</protein>
<sequence>MTQMMAPHRRSASSSHLPKSKTTVTARPGAHRRGTSAITLSISKLGSGHSPRSHSRGTITADDDLDMAASFLNFCATCERQITVPNNSILYCSESCRRKDSAKPLSASVPPQSTLATNHHHHYRHSSPYTNTSSTPIPMSVSPPTSPPLSPRTIVAPMTPTRVPSSISASLPSIRIPPAIHNAKSDLDPTEWKPVLGPRAISITGTTGVSPLATSDAWSYLSHFHGGASTMLARRPHRSTTSLSALDGAPTPSLTHAASVASSVSSTASSDEHKPEHEHGYEYGGPSPLAHRPLPPRHNPSFSLSHAVENGVALVVPHVAAVAVQDVESDSGSIFPASSAVWEDDAKTKRTCPILMRGSAQKGKA</sequence>
<reference evidence="2 3" key="1">
    <citation type="journal article" date="2013" name="PLoS ONE">
        <title>Genomic and secretomic analyses reveal unique features of the lignocellulolytic enzyme system of Penicillium decumbens.</title>
        <authorList>
            <person name="Liu G."/>
            <person name="Zhang L."/>
            <person name="Wei X."/>
            <person name="Zou G."/>
            <person name="Qin Y."/>
            <person name="Ma L."/>
            <person name="Li J."/>
            <person name="Zheng H."/>
            <person name="Wang S."/>
            <person name="Wang C."/>
            <person name="Xun L."/>
            <person name="Zhao G.-P."/>
            <person name="Zhou Z."/>
            <person name="Qu Y."/>
        </authorList>
    </citation>
    <scope>NUCLEOTIDE SEQUENCE [LARGE SCALE GENOMIC DNA]</scope>
    <source>
        <strain evidence="3">114-2 / CGMCC 5302</strain>
    </source>
</reference>
<feature type="compositionally biased region" description="Low complexity" evidence="1">
    <location>
        <begin position="257"/>
        <end position="269"/>
    </location>
</feature>
<dbReference type="EMBL" id="KB644414">
    <property type="protein sequence ID" value="EPS31958.1"/>
    <property type="molecule type" value="Genomic_DNA"/>
</dbReference>
<dbReference type="PhylomeDB" id="S8AZT1"/>
<evidence type="ECO:0000313" key="3">
    <source>
        <dbReference type="Proteomes" id="UP000019376"/>
    </source>
</evidence>
<name>S8AZT1_PENO1</name>
<evidence type="ECO:0008006" key="4">
    <source>
        <dbReference type="Google" id="ProtNLM"/>
    </source>
</evidence>
<feature type="region of interest" description="Disordered" evidence="1">
    <location>
        <begin position="239"/>
        <end position="302"/>
    </location>
</feature>
<dbReference type="Pfam" id="PF12855">
    <property type="entry name" value="Ecl1"/>
    <property type="match status" value="2"/>
</dbReference>
<dbReference type="HOGENOM" id="CLU_074872_0_0_1"/>
<feature type="region of interest" description="Disordered" evidence="1">
    <location>
        <begin position="103"/>
        <end position="148"/>
    </location>
</feature>